<dbReference type="VEuPathDB" id="VectorBase:AATE005733"/>
<reference evidence="1" key="1">
    <citation type="submission" date="2022-08" db="UniProtKB">
        <authorList>
            <consortium name="EnsemblMetazoa"/>
        </authorList>
    </citation>
    <scope>IDENTIFICATION</scope>
    <source>
        <strain evidence="1">EBRO</strain>
    </source>
</reference>
<dbReference type="EnsemblMetazoa" id="AATE005733-RA">
    <property type="protein sequence ID" value="AATE005733-PA.1"/>
    <property type="gene ID" value="AATE005733"/>
</dbReference>
<protein>
    <submittedName>
        <fullName evidence="1">Uncharacterized protein</fullName>
    </submittedName>
</protein>
<organism evidence="1">
    <name type="scientific">Anopheles atroparvus</name>
    <name type="common">European mosquito</name>
    <dbReference type="NCBI Taxonomy" id="41427"/>
    <lineage>
        <taxon>Eukaryota</taxon>
        <taxon>Metazoa</taxon>
        <taxon>Ecdysozoa</taxon>
        <taxon>Arthropoda</taxon>
        <taxon>Hexapoda</taxon>
        <taxon>Insecta</taxon>
        <taxon>Pterygota</taxon>
        <taxon>Neoptera</taxon>
        <taxon>Endopterygota</taxon>
        <taxon>Diptera</taxon>
        <taxon>Nematocera</taxon>
        <taxon>Culicoidea</taxon>
        <taxon>Culicidae</taxon>
        <taxon>Anophelinae</taxon>
        <taxon>Anopheles</taxon>
    </lineage>
</organism>
<name>A0A182IUH9_ANOAO</name>
<sequence length="174" mass="18901">MKQCDGSVEGVTEMGNDINPVGFGAGSPRSDGRESPVMGVTEGKMRIRTLPKSKLELLINIHRKSTLREAKGSVTYGKLGKQKGEAPIEHFEPNRGQRDESSFGGVPFSRPFPFATVTEVKKRVTQVMARFIIIISINGGGAALPAYGRIIYAASMMDGTRSAITELARRHSLH</sequence>
<accession>A0A182IUH9</accession>
<evidence type="ECO:0000313" key="1">
    <source>
        <dbReference type="EnsemblMetazoa" id="AATE005733-PA.1"/>
    </source>
</evidence>
<proteinExistence type="predicted"/>
<dbReference type="AlphaFoldDB" id="A0A182IUH9"/>